<evidence type="ECO:0000313" key="2">
    <source>
        <dbReference type="EMBL" id="SFC77778.1"/>
    </source>
</evidence>
<name>A0A1I1M3J7_9SPHI</name>
<accession>A0A1I1M3J7</accession>
<dbReference type="STRING" id="623281.SAMN05421747_12511"/>
<feature type="chain" id="PRO_5011543346" evidence="1">
    <location>
        <begin position="17"/>
        <end position="583"/>
    </location>
</feature>
<dbReference type="PROSITE" id="PS51257">
    <property type="entry name" value="PROKAR_LIPOPROTEIN"/>
    <property type="match status" value="1"/>
</dbReference>
<feature type="signal peptide" evidence="1">
    <location>
        <begin position="1"/>
        <end position="16"/>
    </location>
</feature>
<keyword evidence="1" id="KW-0732">Signal</keyword>
<proteinExistence type="predicted"/>
<organism evidence="2 3">
    <name type="scientific">Parapedobacter composti</name>
    <dbReference type="NCBI Taxonomy" id="623281"/>
    <lineage>
        <taxon>Bacteria</taxon>
        <taxon>Pseudomonadati</taxon>
        <taxon>Bacteroidota</taxon>
        <taxon>Sphingobacteriia</taxon>
        <taxon>Sphingobacteriales</taxon>
        <taxon>Sphingobacteriaceae</taxon>
        <taxon>Parapedobacter</taxon>
    </lineage>
</organism>
<dbReference type="RefSeq" id="WP_244519040.1">
    <property type="nucleotide sequence ID" value="NZ_FOLL01000025.1"/>
</dbReference>
<sequence length="583" mass="64961">MLKHLTYLLLATSLLAACKHTSEINGTPVAQRQLARIDAMPELPQPLEIIDWHGLAEAYDSIVYDFNARGDHWPLIWWDSTGRNFEQPTVGIYTAMGDARQGPHNHNGMFHESLATMGGVLGATLVGIDKSRQNGLNYVGMLRNYFNRENRWNIMMNNTAPEVALLGGGYGRDWWYDVYPNVLFYAIVDRYPEEPGFDTLARRIAEQFYRADSVLEGNYSHTFFNYAEMRPESNWICAQEDAAAGHAWVLYAAYRKFGDERYLTAAKRAQQALHAQPENRFYEILMPFGAYTAARMNAEQGTDFDVKQILQWTFDGTSVCREGWGVLVDHWNGFDVSGLVGSTVDHGGYGFLMNTFDTALPLVPLVRYDQSFASAIGKWMLNAANATRLFYPQHIPAKHQTIPELAAATKGVIGYEGLVKESTFDEYKHIPAPVAQGDGPKWVPGKNPPVSQFSVYGSAHVGIFGSIIRPTDVDGILQLDLLATDFFRDEAYPSYLCYNPYEEAREVTVTLPRGNGEWDVYDAVQARFVSRTSSGGGNARVTVPAGGAAVLVVVPAGAEIRQEGQKLLAGDVVIDYRFNGKQQ</sequence>
<evidence type="ECO:0000313" key="3">
    <source>
        <dbReference type="Proteomes" id="UP000199577"/>
    </source>
</evidence>
<reference evidence="3" key="1">
    <citation type="submission" date="2016-10" db="EMBL/GenBank/DDBJ databases">
        <authorList>
            <person name="Varghese N."/>
            <person name="Submissions S."/>
        </authorList>
    </citation>
    <scope>NUCLEOTIDE SEQUENCE [LARGE SCALE GENOMIC DNA]</scope>
    <source>
        <strain evidence="3">DSM 22900</strain>
    </source>
</reference>
<dbReference type="AlphaFoldDB" id="A0A1I1M3J7"/>
<evidence type="ECO:0000256" key="1">
    <source>
        <dbReference type="SAM" id="SignalP"/>
    </source>
</evidence>
<gene>
    <name evidence="2" type="ORF">SAMN05421747_12511</name>
</gene>
<protein>
    <submittedName>
        <fullName evidence="2">Uncharacterized protein</fullName>
    </submittedName>
</protein>
<dbReference type="EMBL" id="FOLL01000025">
    <property type="protein sequence ID" value="SFC77778.1"/>
    <property type="molecule type" value="Genomic_DNA"/>
</dbReference>
<keyword evidence="3" id="KW-1185">Reference proteome</keyword>
<dbReference type="Proteomes" id="UP000199577">
    <property type="component" value="Unassembled WGS sequence"/>
</dbReference>